<accession>A0A6L9QWZ5</accession>
<proteinExistence type="predicted"/>
<evidence type="ECO:0000313" key="2">
    <source>
        <dbReference type="Proteomes" id="UP000475532"/>
    </source>
</evidence>
<dbReference type="EMBL" id="JAAGLI010001216">
    <property type="protein sequence ID" value="NEA29608.1"/>
    <property type="molecule type" value="Genomic_DNA"/>
</dbReference>
<reference evidence="1 2" key="1">
    <citation type="submission" date="2020-01" db="EMBL/GenBank/DDBJ databases">
        <title>Insect and environment-associated Actinomycetes.</title>
        <authorList>
            <person name="Currrie C."/>
            <person name="Chevrette M."/>
            <person name="Carlson C."/>
            <person name="Stubbendieck R."/>
            <person name="Wendt-Pienkowski E."/>
        </authorList>
    </citation>
    <scope>NUCLEOTIDE SEQUENCE [LARGE SCALE GENOMIC DNA]</scope>
    <source>
        <strain evidence="1 2">SID10258</strain>
    </source>
</reference>
<gene>
    <name evidence="1" type="ORF">G3I70_44975</name>
</gene>
<sequence>MNAAQYLDALAVELDAAGWSTRPRYERIPVLLHVFSPDLPQIGESVHVKAGVGGVPWFVSSTGDPLRPCHDRAGTAKEIAARLAPFLHAPHIVRLTQRRRLARCRMTRFLRVLAILPLVRFPSLGKGGQRWGS</sequence>
<comment type="caution">
    <text evidence="1">The sequence shown here is derived from an EMBL/GenBank/DDBJ whole genome shotgun (WGS) entry which is preliminary data.</text>
</comment>
<organism evidence="1 2">
    <name type="scientific">Actinomadura bangladeshensis</name>
    <dbReference type="NCBI Taxonomy" id="453573"/>
    <lineage>
        <taxon>Bacteria</taxon>
        <taxon>Bacillati</taxon>
        <taxon>Actinomycetota</taxon>
        <taxon>Actinomycetes</taxon>
        <taxon>Streptosporangiales</taxon>
        <taxon>Thermomonosporaceae</taxon>
        <taxon>Actinomadura</taxon>
    </lineage>
</organism>
<evidence type="ECO:0000313" key="1">
    <source>
        <dbReference type="EMBL" id="NEA29608.1"/>
    </source>
</evidence>
<dbReference type="AlphaFoldDB" id="A0A6L9QWZ5"/>
<dbReference type="RefSeq" id="WP_163064292.1">
    <property type="nucleotide sequence ID" value="NZ_JAAGLI010001216.1"/>
</dbReference>
<protein>
    <submittedName>
        <fullName evidence="1">Uncharacterized protein</fullName>
    </submittedName>
</protein>
<dbReference type="Proteomes" id="UP000475532">
    <property type="component" value="Unassembled WGS sequence"/>
</dbReference>
<name>A0A6L9QWZ5_9ACTN</name>